<gene>
    <name evidence="2" type="ORF">ACFSYJ_28385</name>
</gene>
<feature type="transmembrane region" description="Helical" evidence="1">
    <location>
        <begin position="43"/>
        <end position="63"/>
    </location>
</feature>
<sequence>MIPKSWKAPAEVKITAYLLVGLALAWIAEVLVLMFAPNSSPRSFLLPVTALILGGVVVTGIALKMPFSRYGGFAVAVVFALLQAFLLLAAELVWIKLVSGVLFAGYIYAVVLLNSMPLKRFLLGADA</sequence>
<keyword evidence="1" id="KW-0812">Transmembrane</keyword>
<dbReference type="EMBL" id="JBHUKU010000017">
    <property type="protein sequence ID" value="MFD2462559.1"/>
    <property type="molecule type" value="Genomic_DNA"/>
</dbReference>
<reference evidence="3" key="1">
    <citation type="journal article" date="2019" name="Int. J. Syst. Evol. Microbiol.">
        <title>The Global Catalogue of Microorganisms (GCM) 10K type strain sequencing project: providing services to taxonomists for standard genome sequencing and annotation.</title>
        <authorList>
            <consortium name="The Broad Institute Genomics Platform"/>
            <consortium name="The Broad Institute Genome Sequencing Center for Infectious Disease"/>
            <person name="Wu L."/>
            <person name="Ma J."/>
        </authorList>
    </citation>
    <scope>NUCLEOTIDE SEQUENCE [LARGE SCALE GENOMIC DNA]</scope>
    <source>
        <strain evidence="3">CGMCC 4.7643</strain>
    </source>
</reference>
<keyword evidence="1" id="KW-1133">Transmembrane helix</keyword>
<keyword evidence="3" id="KW-1185">Reference proteome</keyword>
<protein>
    <recommendedName>
        <fullName evidence="4">ATP synthase protein I</fullName>
    </recommendedName>
</protein>
<keyword evidence="1" id="KW-0472">Membrane</keyword>
<proteinExistence type="predicted"/>
<evidence type="ECO:0000313" key="2">
    <source>
        <dbReference type="EMBL" id="MFD2462559.1"/>
    </source>
</evidence>
<accession>A0ABW5GP35</accession>
<feature type="transmembrane region" description="Helical" evidence="1">
    <location>
        <begin position="94"/>
        <end position="113"/>
    </location>
</feature>
<organism evidence="2 3">
    <name type="scientific">Amycolatopsis samaneae</name>
    <dbReference type="NCBI Taxonomy" id="664691"/>
    <lineage>
        <taxon>Bacteria</taxon>
        <taxon>Bacillati</taxon>
        <taxon>Actinomycetota</taxon>
        <taxon>Actinomycetes</taxon>
        <taxon>Pseudonocardiales</taxon>
        <taxon>Pseudonocardiaceae</taxon>
        <taxon>Amycolatopsis</taxon>
    </lineage>
</organism>
<evidence type="ECO:0000313" key="3">
    <source>
        <dbReference type="Proteomes" id="UP001597419"/>
    </source>
</evidence>
<feature type="transmembrane region" description="Helical" evidence="1">
    <location>
        <begin position="12"/>
        <end position="37"/>
    </location>
</feature>
<evidence type="ECO:0000256" key="1">
    <source>
        <dbReference type="SAM" id="Phobius"/>
    </source>
</evidence>
<name>A0ABW5GP35_9PSEU</name>
<comment type="caution">
    <text evidence="2">The sequence shown here is derived from an EMBL/GenBank/DDBJ whole genome shotgun (WGS) entry which is preliminary data.</text>
</comment>
<feature type="transmembrane region" description="Helical" evidence="1">
    <location>
        <begin position="70"/>
        <end position="88"/>
    </location>
</feature>
<evidence type="ECO:0008006" key="4">
    <source>
        <dbReference type="Google" id="ProtNLM"/>
    </source>
</evidence>
<dbReference type="RefSeq" id="WP_345403577.1">
    <property type="nucleotide sequence ID" value="NZ_BAABHG010000015.1"/>
</dbReference>
<dbReference type="Proteomes" id="UP001597419">
    <property type="component" value="Unassembled WGS sequence"/>
</dbReference>